<reference evidence="20" key="2">
    <citation type="submission" date="2014-06" db="EMBL/GenBank/DDBJ databases">
        <authorList>
            <person name="Aslett M."/>
        </authorList>
    </citation>
    <scope>NUCLEOTIDE SEQUENCE</scope>
</reference>
<dbReference type="CDD" id="cd07302">
    <property type="entry name" value="CHD"/>
    <property type="match status" value="2"/>
</dbReference>
<evidence type="ECO:0000256" key="3">
    <source>
        <dbReference type="ARBA" id="ARBA00004294"/>
    </source>
</evidence>
<evidence type="ECO:0000313" key="22">
    <source>
        <dbReference type="WBParaSite" id="EgrG_001004700"/>
    </source>
</evidence>
<evidence type="ECO:0000256" key="9">
    <source>
        <dbReference type="ARBA" id="ARBA00022741"/>
    </source>
</evidence>
<feature type="transmembrane region" description="Helical" evidence="18">
    <location>
        <begin position="176"/>
        <end position="193"/>
    </location>
</feature>
<keyword evidence="13 18" id="KW-1133">Transmembrane helix</keyword>
<keyword evidence="14" id="KW-0813">Transport</keyword>
<feature type="transmembrane region" description="Helical" evidence="18">
    <location>
        <begin position="859"/>
        <end position="877"/>
    </location>
</feature>
<name>A0A068WI21_ECHGR</name>
<evidence type="ECO:0000256" key="1">
    <source>
        <dbReference type="ARBA" id="ARBA00001593"/>
    </source>
</evidence>
<dbReference type="InterPro" id="IPR023614">
    <property type="entry name" value="Porin_dom_sf"/>
</dbReference>
<keyword evidence="6" id="KW-1134">Transmembrane beta strand</keyword>
<dbReference type="Gene3D" id="3.30.70.1230">
    <property type="entry name" value="Nucleotide cyclase"/>
    <property type="match status" value="2"/>
</dbReference>
<dbReference type="PANTHER" id="PTHR45627:SF8">
    <property type="entry name" value="ADENYLATE CYCLASE TYPE 9"/>
    <property type="match status" value="1"/>
</dbReference>
<gene>
    <name evidence="22" type="primary">EGR_00868</name>
    <name evidence="20" type="ORF">EgrG_001004700</name>
</gene>
<dbReference type="SUPFAM" id="SSF55073">
    <property type="entry name" value="Nucleotide cyclase"/>
    <property type="match status" value="2"/>
</dbReference>
<keyword evidence="12" id="KW-0460">Magnesium</keyword>
<comment type="catalytic activity">
    <reaction evidence="1">
        <text>ATP = 3',5'-cyclic AMP + diphosphate</text>
        <dbReference type="Rhea" id="RHEA:15389"/>
        <dbReference type="ChEBI" id="CHEBI:30616"/>
        <dbReference type="ChEBI" id="CHEBI:33019"/>
        <dbReference type="ChEBI" id="CHEBI:58165"/>
        <dbReference type="EC" id="4.6.1.1"/>
    </reaction>
</comment>
<keyword evidence="16" id="KW-0456">Lyase</keyword>
<feature type="compositionally biased region" description="Polar residues" evidence="17">
    <location>
        <begin position="544"/>
        <end position="562"/>
    </location>
</feature>
<evidence type="ECO:0000313" key="20">
    <source>
        <dbReference type="EMBL" id="CDS17305.1"/>
    </source>
</evidence>
<dbReference type="PROSITE" id="PS50125">
    <property type="entry name" value="GUANYLATE_CYCLASE_2"/>
    <property type="match status" value="2"/>
</dbReference>
<accession>A0A068WI21</accession>
<feature type="compositionally biased region" description="Polar residues" evidence="17">
    <location>
        <begin position="582"/>
        <end position="609"/>
    </location>
</feature>
<keyword evidence="10" id="KW-0496">Mitochondrion</keyword>
<feature type="domain" description="Guanylate cyclase" evidence="19">
    <location>
        <begin position="947"/>
        <end position="1090"/>
    </location>
</feature>
<dbReference type="InterPro" id="IPR027246">
    <property type="entry name" value="Porin_Euk/Tom40"/>
</dbReference>
<feature type="transmembrane region" description="Helical" evidence="18">
    <location>
        <begin position="755"/>
        <end position="779"/>
    </location>
</feature>
<dbReference type="FunFam" id="3.30.70.1230:FF:000008">
    <property type="entry name" value="Adenylate cyclase type 9"/>
    <property type="match status" value="1"/>
</dbReference>
<evidence type="ECO:0000256" key="2">
    <source>
        <dbReference type="ARBA" id="ARBA00004141"/>
    </source>
</evidence>
<evidence type="ECO:0000256" key="11">
    <source>
        <dbReference type="ARBA" id="ARBA00022840"/>
    </source>
</evidence>
<comment type="subcellular location">
    <subcellularLocation>
        <location evidence="2">Membrane</location>
        <topology evidence="2">Multi-pass membrane protein</topology>
    </subcellularLocation>
    <subcellularLocation>
        <location evidence="3">Mitochondrion outer membrane</location>
    </subcellularLocation>
</comment>
<evidence type="ECO:0000256" key="12">
    <source>
        <dbReference type="ARBA" id="ARBA00022842"/>
    </source>
</evidence>
<evidence type="ECO:0000259" key="19">
    <source>
        <dbReference type="PROSITE" id="PS50125"/>
    </source>
</evidence>
<feature type="transmembrane region" description="Helical" evidence="18">
    <location>
        <begin position="683"/>
        <end position="703"/>
    </location>
</feature>
<dbReference type="GO" id="GO:0005886">
    <property type="term" value="C:plasma membrane"/>
    <property type="evidence" value="ECO:0007669"/>
    <property type="project" value="TreeGrafter"/>
</dbReference>
<reference evidence="20 21" key="1">
    <citation type="journal article" date="2013" name="Nature">
        <title>The genomes of four tapeworm species reveal adaptations to parasitism.</title>
        <authorList>
            <person name="Tsai I.J."/>
            <person name="Zarowiecki M."/>
            <person name="Holroyd N."/>
            <person name="Garciarrubio A."/>
            <person name="Sanchez-Flores A."/>
            <person name="Brooks K.L."/>
            <person name="Tracey A."/>
            <person name="Bobes R.J."/>
            <person name="Fragoso G."/>
            <person name="Sciutto E."/>
            <person name="Aslett M."/>
            <person name="Beasley H."/>
            <person name="Bennett H.M."/>
            <person name="Cai J."/>
            <person name="Camicia F."/>
            <person name="Clark R."/>
            <person name="Cucher M."/>
            <person name="De Silva N."/>
            <person name="Day T.A."/>
            <person name="Deplazes P."/>
            <person name="Estrada K."/>
            <person name="Fernandez C."/>
            <person name="Holland P.W."/>
            <person name="Hou J."/>
            <person name="Hu S."/>
            <person name="Huckvale T."/>
            <person name="Hung S.S."/>
            <person name="Kamenetzky L."/>
            <person name="Keane J.A."/>
            <person name="Kiss F."/>
            <person name="Koziol U."/>
            <person name="Lambert O."/>
            <person name="Liu K."/>
            <person name="Luo X."/>
            <person name="Luo Y."/>
            <person name="Macchiaroli N."/>
            <person name="Nichol S."/>
            <person name="Paps J."/>
            <person name="Parkinson J."/>
            <person name="Pouchkina-Stantcheva N."/>
            <person name="Riddiford N."/>
            <person name="Rosenzvit M."/>
            <person name="Salinas G."/>
            <person name="Wasmuth J.D."/>
            <person name="Zamanian M."/>
            <person name="Zheng Y."/>
            <person name="Cai X."/>
            <person name="Soberon X."/>
            <person name="Olson P.D."/>
            <person name="Laclette J.P."/>
            <person name="Brehm K."/>
            <person name="Berriman M."/>
            <person name="Garciarrubio A."/>
            <person name="Bobes R.J."/>
            <person name="Fragoso G."/>
            <person name="Sanchez-Flores A."/>
            <person name="Estrada K."/>
            <person name="Cevallos M.A."/>
            <person name="Morett E."/>
            <person name="Gonzalez V."/>
            <person name="Portillo T."/>
            <person name="Ochoa-Leyva A."/>
            <person name="Jose M.V."/>
            <person name="Sciutto E."/>
            <person name="Landa A."/>
            <person name="Jimenez L."/>
            <person name="Valdes V."/>
            <person name="Carrero J.C."/>
            <person name="Larralde C."/>
            <person name="Morales-Montor J."/>
            <person name="Limon-Lason J."/>
            <person name="Soberon X."/>
            <person name="Laclette J.P."/>
        </authorList>
    </citation>
    <scope>NUCLEOTIDE SEQUENCE [LARGE SCALE GENOMIC DNA]</scope>
</reference>
<dbReference type="InterPro" id="IPR001925">
    <property type="entry name" value="Porin_Euk"/>
</dbReference>
<evidence type="ECO:0000256" key="16">
    <source>
        <dbReference type="ARBA" id="ARBA00023239"/>
    </source>
</evidence>
<organism evidence="20">
    <name type="scientific">Echinococcus granulosus</name>
    <name type="common">Hydatid tapeworm</name>
    <dbReference type="NCBI Taxonomy" id="6210"/>
    <lineage>
        <taxon>Eukaryota</taxon>
        <taxon>Metazoa</taxon>
        <taxon>Spiralia</taxon>
        <taxon>Lophotrochozoa</taxon>
        <taxon>Platyhelminthes</taxon>
        <taxon>Cestoda</taxon>
        <taxon>Eucestoda</taxon>
        <taxon>Cyclophyllidea</taxon>
        <taxon>Taeniidae</taxon>
        <taxon>Echinococcus</taxon>
        <taxon>Echinococcus granulosus group</taxon>
    </lineage>
</organism>
<dbReference type="PANTHER" id="PTHR45627">
    <property type="entry name" value="ADENYLATE CYCLASE TYPE 1"/>
    <property type="match status" value="1"/>
</dbReference>
<evidence type="ECO:0000256" key="6">
    <source>
        <dbReference type="ARBA" id="ARBA00022452"/>
    </source>
</evidence>
<evidence type="ECO:0000256" key="13">
    <source>
        <dbReference type="ARBA" id="ARBA00022989"/>
    </source>
</evidence>
<reference evidence="22" key="3">
    <citation type="submission" date="2020-10" db="UniProtKB">
        <authorList>
            <consortium name="WormBaseParasite"/>
        </authorList>
    </citation>
    <scope>IDENTIFICATION</scope>
</reference>
<dbReference type="GO" id="GO:0004016">
    <property type="term" value="F:adenylate cyclase activity"/>
    <property type="evidence" value="ECO:0007669"/>
    <property type="project" value="UniProtKB-EC"/>
</dbReference>
<evidence type="ECO:0000256" key="5">
    <source>
        <dbReference type="ARBA" id="ARBA00012201"/>
    </source>
</evidence>
<dbReference type="SMART" id="SM00044">
    <property type="entry name" value="CYCc"/>
    <property type="match status" value="2"/>
</dbReference>
<keyword evidence="14" id="KW-0406">Ion transport</keyword>
<proteinExistence type="inferred from homology"/>
<evidence type="ECO:0000256" key="10">
    <source>
        <dbReference type="ARBA" id="ARBA00022787"/>
    </source>
</evidence>
<dbReference type="EC" id="4.6.1.1" evidence="5"/>
<feature type="transmembrane region" description="Helical" evidence="18">
    <location>
        <begin position="198"/>
        <end position="217"/>
    </location>
</feature>
<evidence type="ECO:0000256" key="4">
    <source>
        <dbReference type="ARBA" id="ARBA00007780"/>
    </source>
</evidence>
<feature type="transmembrane region" description="Helical" evidence="18">
    <location>
        <begin position="815"/>
        <end position="832"/>
    </location>
</feature>
<protein>
    <recommendedName>
        <fullName evidence="5">adenylate cyclase</fullName>
        <ecNumber evidence="5">4.6.1.1</ecNumber>
    </recommendedName>
</protein>
<evidence type="ECO:0000256" key="17">
    <source>
        <dbReference type="SAM" id="MobiDB-lite"/>
    </source>
</evidence>
<dbReference type="Proteomes" id="UP000492820">
    <property type="component" value="Unassembled WGS sequence"/>
</dbReference>
<dbReference type="GO" id="GO:0007189">
    <property type="term" value="P:adenylate cyclase-activating G protein-coupled receptor signaling pathway"/>
    <property type="evidence" value="ECO:0007669"/>
    <property type="project" value="TreeGrafter"/>
</dbReference>
<sequence>MPLSGTGGESPHRVNIDEEADYDFEDIFEKAGQDIRQDHQMTNIFDRSDTKTTFFERLMGALEDIHYLMSFSSPIISHYFQNVTECMIKRKVRQFMKLLVAYWCVMLIKSLRQPDASVTNLKFAALMMGSFIFLYIYTFRRLSRSEYKFISLLLTIGSLNYTLYESCRQEAAMDGSYAYPFSLIVTIIVFLPLDMNIIVPVLLVFCVIFCIISSRQVTYSHIKRDLYKNSIHPLYSQVHAYKFYILEGGTEAWSIFAEDYCMVQATSWLTVIFIGCYLRFWNDLRRRSAFSIIGKSVRARNQIETSLTDQRDWITAIMPVQVRDHYIAMLRDKSQGDDIWVFSKSFNEVSILFADIVGFTKMSSSKTATKIVMLLNDLYNRFDDLSTQLNCEKIGTLGDCYYAVAGCPVEREDHAMCCVEFGLGMCRIIKVFNRDNNEEVNMRVGVHTGRVNAAIIGCSRFRYDVYSTDVIVANEMETYGLPGRVHISHTTFKLVKGLYRFAKGPPLPMLKEQQVGMGGLDQVEVELKTYFVDPLSSLMRKQSENYGQTGMPSRILTLQSETKNGKMSDSEDESTGSEDASGTSDKSAQNSQGKGTIFSSDDQNSTLSEAENVRRRNLRDIRLVQTLQDDPKHQVKLFRFVPLTPIFHRFQDTTIETAFKNYMQGYLPVVTIESPRLAPVLDVLMISLTTMAILVPYIIHLNVDSNGYLARETPVPMAVLASSFILASIFAYGSTKHASTVVVERNTGFRIFASYTFREIVLAILTLLPSVVFFVQLFSADIENDANTQNRVIYLEFGMLTILVHCMATSSFSWVRGFCILISAIGFCFALGKVRKDFDYAYCEPTLWYMHMDKPVEGINERIASIFTLAAVVYFITTENERSIRLWYYVLREAEFACRTAVKESESAQQLLDNVIPPYIFTQLAMLGHRRLKAGTFCFANAISDVAVSFATLTNFFKSYYREDYRGGEGALKLLNTIICAFDNLMKQPQYASVEKIKTVNDCYMIAAGLNQLQRESQVPKDRHIYELMEFDFALYDTLNEINDKYIIGTDKFQMKIGYYIGDVTAGIIGSRKPIYDIWGNTVNVASRMYSTGSAGQIQTPKEVTERLGDRYNYEYRGRVFVKGKGDMLTYFVHKKGFDSTEYSSSDYMCSGRFICQGWGGLLAAMVLTSFSDIGKAAKDIFTKYFKFNLINFDFKSGTEENVDLHIQCTENDNQIVAASDVTFKPVDGVSVKTKVDSKNQITNDIEIKNQSWSTRHNIITTVDHNLGTKQLKLKNSVQKDKVNAEIEMDFASKYPRATASLVVGDKGYVAGAQVVVDTSDFKLKNHTYSVGYSGKGIEVYGSLSDHKDIEWRVLQTYQRISVGCMFGWAGNFSNTKFGVASLYKVNEDTFIKGRIDENSHLALAYGFKPTPETQVVVALETSLNGNNVASGSGLTFEISN</sequence>
<dbReference type="GO" id="GO:0046930">
    <property type="term" value="C:pore complex"/>
    <property type="evidence" value="ECO:0007669"/>
    <property type="project" value="UniProtKB-KW"/>
</dbReference>
<evidence type="ECO:0000256" key="14">
    <source>
        <dbReference type="ARBA" id="ARBA00023114"/>
    </source>
</evidence>
<dbReference type="WBParaSite" id="EgrG_001004700">
    <property type="protein sequence ID" value="EgrG_001004700"/>
    <property type="gene ID" value="EgrG_001004700"/>
</dbReference>
<dbReference type="OrthoDB" id="2107370at2759"/>
<dbReference type="GO" id="GO:0005741">
    <property type="term" value="C:mitochondrial outer membrane"/>
    <property type="evidence" value="ECO:0007669"/>
    <property type="project" value="UniProtKB-SubCell"/>
</dbReference>
<dbReference type="InterPro" id="IPR029787">
    <property type="entry name" value="Nucleotide_cyclase"/>
</dbReference>
<dbReference type="Pfam" id="PF00211">
    <property type="entry name" value="Guanylate_cyc"/>
    <property type="match status" value="2"/>
</dbReference>
<evidence type="ECO:0000256" key="15">
    <source>
        <dbReference type="ARBA" id="ARBA00023136"/>
    </source>
</evidence>
<keyword evidence="11" id="KW-0067">ATP-binding</keyword>
<dbReference type="InterPro" id="IPR001054">
    <property type="entry name" value="A/G_cyclase"/>
</dbReference>
<feature type="region of interest" description="Disordered" evidence="17">
    <location>
        <begin position="544"/>
        <end position="612"/>
    </location>
</feature>
<keyword evidence="10" id="KW-1000">Mitochondrion outer membrane</keyword>
<feature type="domain" description="Guanylate cyclase" evidence="19">
    <location>
        <begin position="350"/>
        <end position="477"/>
    </location>
</feature>
<keyword evidence="14" id="KW-0626">Porin</keyword>
<dbReference type="GO" id="GO:0008308">
    <property type="term" value="F:voltage-gated monoatomic anion channel activity"/>
    <property type="evidence" value="ECO:0007669"/>
    <property type="project" value="InterPro"/>
</dbReference>
<dbReference type="GO" id="GO:0035556">
    <property type="term" value="P:intracellular signal transduction"/>
    <property type="evidence" value="ECO:0007669"/>
    <property type="project" value="InterPro"/>
</dbReference>
<dbReference type="GO" id="GO:0015288">
    <property type="term" value="F:porin activity"/>
    <property type="evidence" value="ECO:0007669"/>
    <property type="project" value="UniProtKB-KW"/>
</dbReference>
<dbReference type="CDD" id="cd07306">
    <property type="entry name" value="Porin3_VDAC"/>
    <property type="match status" value="1"/>
</dbReference>
<dbReference type="Pfam" id="PF01459">
    <property type="entry name" value="Porin_3"/>
    <property type="match status" value="1"/>
</dbReference>
<feature type="transmembrane region" description="Helical" evidence="18">
    <location>
        <begin position="715"/>
        <end position="734"/>
    </location>
</feature>
<dbReference type="GO" id="GO:0005524">
    <property type="term" value="F:ATP binding"/>
    <property type="evidence" value="ECO:0007669"/>
    <property type="project" value="UniProtKB-KW"/>
</dbReference>
<keyword evidence="8" id="KW-0479">Metal-binding</keyword>
<dbReference type="Gene3D" id="2.40.160.10">
    <property type="entry name" value="Porin"/>
    <property type="match status" value="1"/>
</dbReference>
<keyword evidence="15 18" id="KW-0472">Membrane</keyword>
<feature type="transmembrane region" description="Helical" evidence="18">
    <location>
        <begin position="123"/>
        <end position="140"/>
    </location>
</feature>
<comment type="similarity">
    <text evidence="4">Belongs to the eukaryotic mitochondrial porin family.</text>
</comment>
<dbReference type="EMBL" id="LK028577">
    <property type="protein sequence ID" value="CDS17305.1"/>
    <property type="molecule type" value="Genomic_DNA"/>
</dbReference>
<keyword evidence="9" id="KW-0547">Nucleotide-binding</keyword>
<evidence type="ECO:0000256" key="18">
    <source>
        <dbReference type="SAM" id="Phobius"/>
    </source>
</evidence>
<evidence type="ECO:0000313" key="21">
    <source>
        <dbReference type="Proteomes" id="UP000492820"/>
    </source>
</evidence>
<keyword evidence="7 18" id="KW-0812">Transmembrane</keyword>
<evidence type="ECO:0000256" key="8">
    <source>
        <dbReference type="ARBA" id="ARBA00022723"/>
    </source>
</evidence>
<evidence type="ECO:0000256" key="7">
    <source>
        <dbReference type="ARBA" id="ARBA00022692"/>
    </source>
</evidence>
<dbReference type="GO" id="GO:0046872">
    <property type="term" value="F:metal ion binding"/>
    <property type="evidence" value="ECO:0007669"/>
    <property type="project" value="UniProtKB-KW"/>
</dbReference>
<dbReference type="GO" id="GO:0009190">
    <property type="term" value="P:cyclic nucleotide biosynthetic process"/>
    <property type="evidence" value="ECO:0007669"/>
    <property type="project" value="InterPro"/>
</dbReference>